<organism evidence="7 8">
    <name type="scientific">Myxococcus llanfairpwllgwyngyllgogerychwyrndrobwllllantysiliogogogochensis</name>
    <dbReference type="NCBI Taxonomy" id="2590453"/>
    <lineage>
        <taxon>Bacteria</taxon>
        <taxon>Pseudomonadati</taxon>
        <taxon>Myxococcota</taxon>
        <taxon>Myxococcia</taxon>
        <taxon>Myxococcales</taxon>
        <taxon>Cystobacterineae</taxon>
        <taxon>Myxococcaceae</taxon>
        <taxon>Myxococcus</taxon>
    </lineage>
</organism>
<evidence type="ECO:0000256" key="3">
    <source>
        <dbReference type="ARBA" id="ARBA00022806"/>
    </source>
</evidence>
<comment type="caution">
    <text evidence="7">The sequence shown here is derived from an EMBL/GenBank/DDBJ whole genome shotgun (WGS) entry which is preliminary data.</text>
</comment>
<feature type="domain" description="UvrD-like helicase ATP-binding" evidence="6">
    <location>
        <begin position="218"/>
        <end position="566"/>
    </location>
</feature>
<gene>
    <name evidence="7" type="ORF">FJV41_21405</name>
</gene>
<evidence type="ECO:0000313" key="7">
    <source>
        <dbReference type="EMBL" id="TQF13890.1"/>
    </source>
</evidence>
<dbReference type="PANTHER" id="PTHR11070:SF45">
    <property type="entry name" value="DNA 3'-5' HELICASE"/>
    <property type="match status" value="1"/>
</dbReference>
<dbReference type="InterPro" id="IPR027417">
    <property type="entry name" value="P-loop_NTPase"/>
</dbReference>
<dbReference type="OrthoDB" id="5441773at2"/>
<dbReference type="GO" id="GO:0003677">
    <property type="term" value="F:DNA binding"/>
    <property type="evidence" value="ECO:0007669"/>
    <property type="project" value="InterPro"/>
</dbReference>
<dbReference type="EMBL" id="VIFM01000084">
    <property type="protein sequence ID" value="TQF13890.1"/>
    <property type="molecule type" value="Genomic_DNA"/>
</dbReference>
<feature type="binding site" evidence="5">
    <location>
        <begin position="239"/>
        <end position="246"/>
    </location>
    <ligand>
        <name>ATP</name>
        <dbReference type="ChEBI" id="CHEBI:30616"/>
    </ligand>
</feature>
<dbReference type="GO" id="GO:0000725">
    <property type="term" value="P:recombinational repair"/>
    <property type="evidence" value="ECO:0007669"/>
    <property type="project" value="TreeGrafter"/>
</dbReference>
<keyword evidence="2 5" id="KW-0378">Hydrolase</keyword>
<dbReference type="GO" id="GO:0005524">
    <property type="term" value="F:ATP binding"/>
    <property type="evidence" value="ECO:0007669"/>
    <property type="project" value="UniProtKB-UniRule"/>
</dbReference>
<sequence length="784" mass="87521">MLSARRAEHLDVQFNFRMGGRVGAASLQEDMLDRLADSEHEFKAPSLTSVRCKPQATEELLFELAAVRRAAFEQQAVTERNQRTKGITLLNQVVDMLRAPLDSATDAITIEHRLSRLCLECQVTGELRPGTVSIIRTLAAEALCLCASLQERIRGTERAPLSQELAATRAWALSELDRCNDVQVRLESLGTLWAEFEKRRLRALVDFRPLLAQVGRLQLGAEQEVAVARDHTALHRVSAAAGTGKSVVLVHRAIRLLAQSPDSRVLLIAPTDALAGELSEACRARSEGTRADERLRVRSMRDVAHEWFESASEMIDVLDAEKTLSCWLEFIHGADGDSRHVLRDVDVQALLKYLSSKLEARRSSGVAHYVDSRWRLWLEHWRPLSYLRDEISWICSGLSPSEYQLYTRTQLSVSKAKGTQQAEKVWMSRSGREIKLEIKYRHSVMKVLLAWHGWLNERGQADLDLALGWIVDACRGGPSAVQRFKKCFAVEHVLVDEAQKLSNCEWEILLLMASFVGGNPLYVAGDMDQRDRVRRFVSAEVRWPNAKRGLDFRGRASTLRQQYRITQQVAEAGARIVGAFGRETDEEILGINQIGFGACRDGVAPLILDVQDQERAAIEVLAAVGRDRTVGLVSTRKWTADIDLCVRIARGAGRVPRRATVRQQTRTPGAAVIGTIEELAGCEFDVVMVVNFSALPEPSTPREEWWRDASAAYTAMTRARELVVLCCPSPSPFIDKLRAPPSCVVTLRSAMEFREFVARSSAIDDGFLKAEADLVAPIQILESS</sequence>
<dbReference type="InterPro" id="IPR000212">
    <property type="entry name" value="DNA_helicase_UvrD/REP"/>
</dbReference>
<dbReference type="Proteomes" id="UP000315369">
    <property type="component" value="Unassembled WGS sequence"/>
</dbReference>
<dbReference type="InterPro" id="IPR014016">
    <property type="entry name" value="UvrD-like_ATP-bd"/>
</dbReference>
<evidence type="ECO:0000256" key="4">
    <source>
        <dbReference type="ARBA" id="ARBA00022840"/>
    </source>
</evidence>
<dbReference type="GO" id="GO:0016787">
    <property type="term" value="F:hydrolase activity"/>
    <property type="evidence" value="ECO:0007669"/>
    <property type="project" value="UniProtKB-UniRule"/>
</dbReference>
<protein>
    <submittedName>
        <fullName evidence="7">AAA family ATPase</fullName>
    </submittedName>
</protein>
<dbReference type="PROSITE" id="PS51198">
    <property type="entry name" value="UVRD_HELICASE_ATP_BIND"/>
    <property type="match status" value="1"/>
</dbReference>
<dbReference type="SUPFAM" id="SSF52540">
    <property type="entry name" value="P-loop containing nucleoside triphosphate hydrolases"/>
    <property type="match status" value="1"/>
</dbReference>
<dbReference type="PANTHER" id="PTHR11070">
    <property type="entry name" value="UVRD / RECB / PCRA DNA HELICASE FAMILY MEMBER"/>
    <property type="match status" value="1"/>
</dbReference>
<evidence type="ECO:0000256" key="2">
    <source>
        <dbReference type="ARBA" id="ARBA00022801"/>
    </source>
</evidence>
<dbReference type="Gene3D" id="3.40.50.300">
    <property type="entry name" value="P-loop containing nucleotide triphosphate hydrolases"/>
    <property type="match status" value="3"/>
</dbReference>
<keyword evidence="8" id="KW-1185">Reference proteome</keyword>
<dbReference type="GO" id="GO:0005829">
    <property type="term" value="C:cytosol"/>
    <property type="evidence" value="ECO:0007669"/>
    <property type="project" value="TreeGrafter"/>
</dbReference>
<evidence type="ECO:0000313" key="8">
    <source>
        <dbReference type="Proteomes" id="UP000315369"/>
    </source>
</evidence>
<evidence type="ECO:0000256" key="5">
    <source>
        <dbReference type="PROSITE-ProRule" id="PRU00560"/>
    </source>
</evidence>
<reference evidence="7 8" key="1">
    <citation type="submission" date="2019-06" db="EMBL/GenBank/DDBJ databases">
        <authorList>
            <person name="Livingstone P."/>
            <person name="Whitworth D."/>
        </authorList>
    </citation>
    <scope>NUCLEOTIDE SEQUENCE [LARGE SCALE GENOMIC DNA]</scope>
    <source>
        <strain evidence="7 8">AM401</strain>
    </source>
</reference>
<evidence type="ECO:0000259" key="6">
    <source>
        <dbReference type="PROSITE" id="PS51198"/>
    </source>
</evidence>
<proteinExistence type="predicted"/>
<dbReference type="AlphaFoldDB" id="A0A540WY75"/>
<name>A0A540WY75_9BACT</name>
<keyword evidence="3 5" id="KW-0347">Helicase</keyword>
<keyword evidence="1 5" id="KW-0547">Nucleotide-binding</keyword>
<dbReference type="GO" id="GO:0043138">
    <property type="term" value="F:3'-5' DNA helicase activity"/>
    <property type="evidence" value="ECO:0007669"/>
    <property type="project" value="TreeGrafter"/>
</dbReference>
<keyword evidence="4 5" id="KW-0067">ATP-binding</keyword>
<accession>A0A540WY75</accession>
<evidence type="ECO:0000256" key="1">
    <source>
        <dbReference type="ARBA" id="ARBA00022741"/>
    </source>
</evidence>
<dbReference type="Pfam" id="PF00580">
    <property type="entry name" value="UvrD-helicase"/>
    <property type="match status" value="1"/>
</dbReference>